<dbReference type="InterPro" id="IPR026992">
    <property type="entry name" value="DIOX_N"/>
</dbReference>
<organism evidence="6 7">
    <name type="scientific">Datura stramonium</name>
    <name type="common">Jimsonweed</name>
    <name type="synonym">Common thornapple</name>
    <dbReference type="NCBI Taxonomy" id="4076"/>
    <lineage>
        <taxon>Eukaryota</taxon>
        <taxon>Viridiplantae</taxon>
        <taxon>Streptophyta</taxon>
        <taxon>Embryophyta</taxon>
        <taxon>Tracheophyta</taxon>
        <taxon>Spermatophyta</taxon>
        <taxon>Magnoliopsida</taxon>
        <taxon>eudicotyledons</taxon>
        <taxon>Gunneridae</taxon>
        <taxon>Pentapetalae</taxon>
        <taxon>asterids</taxon>
        <taxon>lamiids</taxon>
        <taxon>Solanales</taxon>
        <taxon>Solanaceae</taxon>
        <taxon>Solanoideae</taxon>
        <taxon>Datureae</taxon>
        <taxon>Datura</taxon>
    </lineage>
</organism>
<evidence type="ECO:0000256" key="3">
    <source>
        <dbReference type="ARBA" id="ARBA00023004"/>
    </source>
</evidence>
<keyword evidence="3 4" id="KW-0408">Iron</keyword>
<dbReference type="InterPro" id="IPR027443">
    <property type="entry name" value="IPNS-like_sf"/>
</dbReference>
<dbReference type="EMBL" id="JACEIK010001322">
    <property type="protein sequence ID" value="MCD7468348.1"/>
    <property type="molecule type" value="Genomic_DNA"/>
</dbReference>
<feature type="domain" description="Fe2OG dioxygenase" evidence="5">
    <location>
        <begin position="166"/>
        <end position="271"/>
    </location>
</feature>
<keyword evidence="1 4" id="KW-0479">Metal-binding</keyword>
<keyword evidence="2" id="KW-0847">Vitamin C</keyword>
<sequence>MASKELKIPTIVFSKAELKPGTSQWDSTRVQVFQALQEYGCFEAIYDNVVPSEIRESMFGTLKQIFEFPIETKLKNLSNKPLQGYLGQIPQLPLYESLSISDLLQSQSVESFVNIFWPHDGNPDFCNVIKSYSKSPVELDEMVKRMVLESLGLKKYINDHEFLEPNHFYLRFSHYKASKGENIGNKVGLSGHTDVTVLSIISQNQVNGLQVLNKSGDQWIDVNIAPNSFLVLSGDPFMAWTNGRVHSPIHRVTMDGDSDRFSIQLSSLPNLDFTIEAPKELVDDEEQPLLFKPYESVGYFKYVMSESGKRAGTGVFKAYCGV</sequence>
<reference evidence="6 7" key="1">
    <citation type="journal article" date="2021" name="BMC Genomics">
        <title>Datura genome reveals duplications of psychoactive alkaloid biosynthetic genes and high mutation rate following tissue culture.</title>
        <authorList>
            <person name="Rajewski A."/>
            <person name="Carter-House D."/>
            <person name="Stajich J."/>
            <person name="Litt A."/>
        </authorList>
    </citation>
    <scope>NUCLEOTIDE SEQUENCE [LARGE SCALE GENOMIC DNA]</scope>
    <source>
        <strain evidence="6">AR-01</strain>
    </source>
</reference>
<evidence type="ECO:0000256" key="1">
    <source>
        <dbReference type="ARBA" id="ARBA00022723"/>
    </source>
</evidence>
<dbReference type="Pfam" id="PF03171">
    <property type="entry name" value="2OG-FeII_Oxy"/>
    <property type="match status" value="1"/>
</dbReference>
<proteinExistence type="inferred from homology"/>
<comment type="caution">
    <text evidence="6">The sequence shown here is derived from an EMBL/GenBank/DDBJ whole genome shotgun (WGS) entry which is preliminary data.</text>
</comment>
<keyword evidence="7" id="KW-1185">Reference proteome</keyword>
<dbReference type="PANTHER" id="PTHR47990">
    <property type="entry name" value="2-OXOGLUTARATE (2OG) AND FE(II)-DEPENDENT OXYGENASE SUPERFAMILY PROTEIN-RELATED"/>
    <property type="match status" value="1"/>
</dbReference>
<protein>
    <recommendedName>
        <fullName evidence="5">Fe2OG dioxygenase domain-containing protein</fullName>
    </recommendedName>
</protein>
<evidence type="ECO:0000313" key="6">
    <source>
        <dbReference type="EMBL" id="MCD7468348.1"/>
    </source>
</evidence>
<keyword evidence="4" id="KW-0560">Oxidoreductase</keyword>
<evidence type="ECO:0000259" key="5">
    <source>
        <dbReference type="PROSITE" id="PS51471"/>
    </source>
</evidence>
<dbReference type="InterPro" id="IPR005123">
    <property type="entry name" value="Oxoglu/Fe-dep_dioxygenase_dom"/>
</dbReference>
<evidence type="ECO:0000256" key="2">
    <source>
        <dbReference type="ARBA" id="ARBA00022896"/>
    </source>
</evidence>
<accession>A0ABS8TBP5</accession>
<dbReference type="InterPro" id="IPR044861">
    <property type="entry name" value="IPNS-like_FE2OG_OXY"/>
</dbReference>
<dbReference type="PROSITE" id="PS51471">
    <property type="entry name" value="FE2OG_OXY"/>
    <property type="match status" value="1"/>
</dbReference>
<gene>
    <name evidence="6" type="ORF">HAX54_006425</name>
</gene>
<evidence type="ECO:0000313" key="7">
    <source>
        <dbReference type="Proteomes" id="UP000823775"/>
    </source>
</evidence>
<evidence type="ECO:0000256" key="4">
    <source>
        <dbReference type="RuleBase" id="RU003682"/>
    </source>
</evidence>
<dbReference type="SUPFAM" id="SSF51197">
    <property type="entry name" value="Clavaminate synthase-like"/>
    <property type="match status" value="1"/>
</dbReference>
<dbReference type="Gene3D" id="2.60.120.330">
    <property type="entry name" value="B-lactam Antibiotic, Isopenicillin N Synthase, Chain"/>
    <property type="match status" value="1"/>
</dbReference>
<dbReference type="Pfam" id="PF14226">
    <property type="entry name" value="DIOX_N"/>
    <property type="match status" value="1"/>
</dbReference>
<dbReference type="InterPro" id="IPR050231">
    <property type="entry name" value="Iron_ascorbate_oxido_reductase"/>
</dbReference>
<name>A0ABS8TBP5_DATST</name>
<dbReference type="Proteomes" id="UP000823775">
    <property type="component" value="Unassembled WGS sequence"/>
</dbReference>
<comment type="similarity">
    <text evidence="4">Belongs to the iron/ascorbate-dependent oxidoreductase family.</text>
</comment>